<organism evidence="4 5">
    <name type="scientific">Escherichia coli (strain UMEA 3162-1)</name>
    <dbReference type="NCBI Taxonomy" id="1281200"/>
    <lineage>
        <taxon>Bacteria</taxon>
        <taxon>Pseudomonadati</taxon>
        <taxon>Pseudomonadota</taxon>
        <taxon>Gammaproteobacteria</taxon>
        <taxon>Enterobacterales</taxon>
        <taxon>Enterobacteriaceae</taxon>
        <taxon>Escherichia</taxon>
    </lineage>
</organism>
<evidence type="ECO:0000313" key="4">
    <source>
        <dbReference type="EMBL" id="EQX31885.1"/>
    </source>
</evidence>
<name>A0A0E2L881_ECOU3</name>
<dbReference type="AlphaFoldDB" id="A0A0E2L881"/>
<dbReference type="Pfam" id="PF00589">
    <property type="entry name" value="Phage_integrase"/>
    <property type="match status" value="1"/>
</dbReference>
<feature type="region of interest" description="Disordered" evidence="2">
    <location>
        <begin position="1"/>
        <end position="20"/>
    </location>
</feature>
<evidence type="ECO:0000256" key="2">
    <source>
        <dbReference type="SAM" id="MobiDB-lite"/>
    </source>
</evidence>
<evidence type="ECO:0000313" key="5">
    <source>
        <dbReference type="Proteomes" id="UP000016035"/>
    </source>
</evidence>
<dbReference type="GO" id="GO:0006310">
    <property type="term" value="P:DNA recombination"/>
    <property type="evidence" value="ECO:0007669"/>
    <property type="project" value="UniProtKB-KW"/>
</dbReference>
<protein>
    <submittedName>
        <fullName evidence="4">Prophage DLP12 integrase</fullName>
    </submittedName>
</protein>
<feature type="compositionally biased region" description="Basic and acidic residues" evidence="2">
    <location>
        <begin position="8"/>
        <end position="20"/>
    </location>
</feature>
<evidence type="ECO:0000259" key="3">
    <source>
        <dbReference type="Pfam" id="PF00589"/>
    </source>
</evidence>
<dbReference type="SUPFAM" id="SSF56349">
    <property type="entry name" value="DNA breaking-rejoining enzymes"/>
    <property type="match status" value="1"/>
</dbReference>
<proteinExistence type="predicted"/>
<keyword evidence="1" id="KW-0233">DNA recombination</keyword>
<evidence type="ECO:0000256" key="1">
    <source>
        <dbReference type="ARBA" id="ARBA00023172"/>
    </source>
</evidence>
<comment type="caution">
    <text evidence="4">The sequence shown here is derived from an EMBL/GenBank/DDBJ whole genome shotgun (WGS) entry which is preliminary data.</text>
</comment>
<accession>A0A0E2L881</accession>
<sequence>MRWNGTRDLQKNQEKRLIDESPKPLKSVVKFALVTVLRKSNIINLEWQQIDMQRQVARVNPEDSKSNRAIGVALNDTASKVLHDQTGKHHKCGCTYQGG</sequence>
<dbReference type="EMBL" id="AWBU01000006">
    <property type="protein sequence ID" value="EQX31885.1"/>
    <property type="molecule type" value="Genomic_DNA"/>
</dbReference>
<dbReference type="InterPro" id="IPR002104">
    <property type="entry name" value="Integrase_catalytic"/>
</dbReference>
<dbReference type="GO" id="GO:0015074">
    <property type="term" value="P:DNA integration"/>
    <property type="evidence" value="ECO:0007669"/>
    <property type="project" value="InterPro"/>
</dbReference>
<dbReference type="Gene3D" id="1.10.443.10">
    <property type="entry name" value="Intergrase catalytic core"/>
    <property type="match status" value="1"/>
</dbReference>
<gene>
    <name evidence="4" type="ORF">G925_00563</name>
</gene>
<dbReference type="InterPro" id="IPR011010">
    <property type="entry name" value="DNA_brk_join_enz"/>
</dbReference>
<reference evidence="5" key="1">
    <citation type="submission" date="2013-07" db="EMBL/GenBank/DDBJ databases">
        <title>The genome sequence of Escherichia coli UMEA 3162-1.</title>
        <authorList>
            <consortium name="The Broad Institute Genome Sequencing Platform"/>
            <consortium name="The Broad Institute Genome Sequencing Center for Infectious Disease"/>
            <person name="Feldgarden M."/>
            <person name="Frimodt-Moller N."/>
            <person name="Leihof R.F."/>
            <person name="Rasmussen L."/>
            <person name="Young S.K."/>
            <person name="Zeng Q."/>
            <person name="Gargeya S."/>
            <person name="Abouelleil A."/>
            <person name="Alvarado L."/>
            <person name="Berlin A.M."/>
            <person name="Chapman S.B."/>
            <person name="Gainer-Dewar J."/>
            <person name="Goldberg J."/>
            <person name="Gnerre S."/>
            <person name="Griggs A."/>
            <person name="Gujja S."/>
            <person name="Hansen M."/>
            <person name="Howarth C."/>
            <person name="Imamovic A."/>
            <person name="Larimer J."/>
            <person name="McCowan C."/>
            <person name="Murphy C."/>
            <person name="Pearson M."/>
            <person name="Poon T."/>
            <person name="Priest M."/>
            <person name="Roberts A."/>
            <person name="Saif S."/>
            <person name="Shea T."/>
            <person name="Sykes S."/>
            <person name="Wortman J."/>
            <person name="Nusbaum C."/>
            <person name="Birren B."/>
        </authorList>
    </citation>
    <scope>NUCLEOTIDE SEQUENCE [LARGE SCALE GENOMIC DNA]</scope>
    <source>
        <strain evidence="5">UMEA 3162-1</strain>
    </source>
</reference>
<dbReference type="HOGENOM" id="CLU_159220_0_0_6"/>
<feature type="domain" description="Tyr recombinase" evidence="3">
    <location>
        <begin position="9"/>
        <end position="89"/>
    </location>
</feature>
<dbReference type="GO" id="GO:0003677">
    <property type="term" value="F:DNA binding"/>
    <property type="evidence" value="ECO:0007669"/>
    <property type="project" value="InterPro"/>
</dbReference>
<dbReference type="Proteomes" id="UP000016035">
    <property type="component" value="Unassembled WGS sequence"/>
</dbReference>
<dbReference type="PATRIC" id="fig|1281200.3.peg.584"/>
<dbReference type="InterPro" id="IPR013762">
    <property type="entry name" value="Integrase-like_cat_sf"/>
</dbReference>